<sequence>MQATTQTPNESSHNHLSKPNKKLSALKAKQARRKYHGTSAPDPSLSISLDVFVSFTEFVKSSTRIFALIGAGVSVASGMPTFRGEDRLWRAHEPSDLADSDVFDKDPTKVWWFFSHRMMIAQNARPNKGHMTLARLAEGKEGFFAVNQNVDGLLERAGFPGKQMAKCHGSLFSVKCSNATCGYVKDATYPVCPVLTLPTEVDISDPAVPLPTVERKDLPHCPECNHLLRPDVVLFGEAIPKPVLESIWNFQKQGPIDLMLVVGTSCVVLPASMYVQTARNSGARVAMFNIEESGEEIGHIQEGDWFLKGDAAVMVSEMLKGVVGQVRA</sequence>
<keyword evidence="4" id="KW-0479">Metal-binding</keyword>
<dbReference type="GO" id="GO:0046872">
    <property type="term" value="F:metal ion binding"/>
    <property type="evidence" value="ECO:0007669"/>
    <property type="project" value="UniProtKB-KW"/>
</dbReference>
<keyword evidence="4" id="KW-0862">Zinc</keyword>
<feature type="binding site" evidence="4">
    <location>
        <position position="176"/>
    </location>
    <ligand>
        <name>Zn(2+)</name>
        <dbReference type="ChEBI" id="CHEBI:29105"/>
    </ligand>
</feature>
<dbReference type="Proteomes" id="UP000193144">
    <property type="component" value="Unassembled WGS sequence"/>
</dbReference>
<dbReference type="Gene3D" id="3.40.50.1220">
    <property type="entry name" value="TPP-binding domain"/>
    <property type="match status" value="1"/>
</dbReference>
<dbReference type="InterPro" id="IPR003000">
    <property type="entry name" value="Sirtuin"/>
</dbReference>
<dbReference type="GO" id="GO:0005634">
    <property type="term" value="C:nucleus"/>
    <property type="evidence" value="ECO:0007669"/>
    <property type="project" value="TreeGrafter"/>
</dbReference>
<feature type="domain" description="Deacetylase sirtuin-type" evidence="6">
    <location>
        <begin position="42"/>
        <end position="328"/>
    </location>
</feature>
<keyword evidence="3" id="KW-0520">NAD</keyword>
<evidence type="ECO:0000256" key="2">
    <source>
        <dbReference type="ARBA" id="ARBA00022679"/>
    </source>
</evidence>
<feature type="binding site" evidence="4">
    <location>
        <position position="224"/>
    </location>
    <ligand>
        <name>Zn(2+)</name>
        <dbReference type="ChEBI" id="CHEBI:29105"/>
    </ligand>
</feature>
<dbReference type="EMBL" id="MCFA01000015">
    <property type="protein sequence ID" value="ORY17004.1"/>
    <property type="molecule type" value="Genomic_DNA"/>
</dbReference>
<feature type="binding site" evidence="4">
    <location>
        <position position="181"/>
    </location>
    <ligand>
        <name>Zn(2+)</name>
        <dbReference type="ChEBI" id="CHEBI:29105"/>
    </ligand>
</feature>
<dbReference type="Pfam" id="PF02146">
    <property type="entry name" value="SIR2"/>
    <property type="match status" value="1"/>
</dbReference>
<feature type="region of interest" description="Disordered" evidence="5">
    <location>
        <begin position="1"/>
        <end position="20"/>
    </location>
</feature>
<evidence type="ECO:0000313" key="7">
    <source>
        <dbReference type="EMBL" id="ORY17004.1"/>
    </source>
</evidence>
<dbReference type="InterPro" id="IPR029035">
    <property type="entry name" value="DHS-like_NAD/FAD-binding_dom"/>
</dbReference>
<dbReference type="GO" id="GO:0017136">
    <property type="term" value="F:histone deacetylase activity, NAD-dependent"/>
    <property type="evidence" value="ECO:0007669"/>
    <property type="project" value="TreeGrafter"/>
</dbReference>
<dbReference type="PANTHER" id="PTHR11085:SF10">
    <property type="entry name" value="NAD-DEPENDENT PROTEIN DEACYLASE SIRTUIN-5, MITOCHONDRIAL-RELATED"/>
    <property type="match status" value="1"/>
</dbReference>
<feature type="active site" description="Proton acceptor" evidence="4">
    <location>
        <position position="168"/>
    </location>
</feature>
<organism evidence="7 8">
    <name type="scientific">Clohesyomyces aquaticus</name>
    <dbReference type="NCBI Taxonomy" id="1231657"/>
    <lineage>
        <taxon>Eukaryota</taxon>
        <taxon>Fungi</taxon>
        <taxon>Dikarya</taxon>
        <taxon>Ascomycota</taxon>
        <taxon>Pezizomycotina</taxon>
        <taxon>Dothideomycetes</taxon>
        <taxon>Pleosporomycetidae</taxon>
        <taxon>Pleosporales</taxon>
        <taxon>Lindgomycetaceae</taxon>
        <taxon>Clohesyomyces</taxon>
    </lineage>
</organism>
<dbReference type="InterPro" id="IPR050134">
    <property type="entry name" value="NAD-dep_sirtuin_deacylases"/>
</dbReference>
<evidence type="ECO:0000256" key="3">
    <source>
        <dbReference type="ARBA" id="ARBA00023027"/>
    </source>
</evidence>
<comment type="caution">
    <text evidence="7">The sequence shown here is derived from an EMBL/GenBank/DDBJ whole genome shotgun (WGS) entry which is preliminary data.</text>
</comment>
<dbReference type="InterPro" id="IPR026591">
    <property type="entry name" value="Sirtuin_cat_small_dom_sf"/>
</dbReference>
<dbReference type="STRING" id="1231657.A0A1Y2A3H3"/>
<dbReference type="PROSITE" id="PS50305">
    <property type="entry name" value="SIRTUIN"/>
    <property type="match status" value="1"/>
</dbReference>
<proteinExistence type="inferred from homology"/>
<dbReference type="PANTHER" id="PTHR11085">
    <property type="entry name" value="NAD-DEPENDENT PROTEIN DEACYLASE SIRTUIN-5, MITOCHONDRIAL-RELATED"/>
    <property type="match status" value="1"/>
</dbReference>
<evidence type="ECO:0000313" key="8">
    <source>
        <dbReference type="Proteomes" id="UP000193144"/>
    </source>
</evidence>
<dbReference type="InterPro" id="IPR026590">
    <property type="entry name" value="Ssirtuin_cat_dom"/>
</dbReference>
<feature type="binding site" evidence="4">
    <location>
        <position position="221"/>
    </location>
    <ligand>
        <name>Zn(2+)</name>
        <dbReference type="ChEBI" id="CHEBI:29105"/>
    </ligand>
</feature>
<name>A0A1Y2A3H3_9PLEO</name>
<evidence type="ECO:0000256" key="5">
    <source>
        <dbReference type="SAM" id="MobiDB-lite"/>
    </source>
</evidence>
<dbReference type="GO" id="GO:0070403">
    <property type="term" value="F:NAD+ binding"/>
    <property type="evidence" value="ECO:0007669"/>
    <property type="project" value="InterPro"/>
</dbReference>
<dbReference type="SUPFAM" id="SSF52467">
    <property type="entry name" value="DHS-like NAD/FAD-binding domain"/>
    <property type="match status" value="1"/>
</dbReference>
<feature type="compositionally biased region" description="Polar residues" evidence="5">
    <location>
        <begin position="1"/>
        <end position="11"/>
    </location>
</feature>
<accession>A0A1Y2A3H3</accession>
<keyword evidence="8" id="KW-1185">Reference proteome</keyword>
<dbReference type="AlphaFoldDB" id="A0A1Y2A3H3"/>
<gene>
    <name evidence="7" type="ORF">BCR34DRAFT_475681</name>
</gene>
<comment type="similarity">
    <text evidence="1">Belongs to the sirtuin family. Class I subfamily.</text>
</comment>
<evidence type="ECO:0000256" key="1">
    <source>
        <dbReference type="ARBA" id="ARBA00006924"/>
    </source>
</evidence>
<protein>
    <submittedName>
        <fullName evidence="7">Putative SIR2 family histone deacetylase</fullName>
    </submittedName>
</protein>
<evidence type="ECO:0000259" key="6">
    <source>
        <dbReference type="PROSITE" id="PS50305"/>
    </source>
</evidence>
<reference evidence="7 8" key="1">
    <citation type="submission" date="2016-07" db="EMBL/GenBank/DDBJ databases">
        <title>Pervasive Adenine N6-methylation of Active Genes in Fungi.</title>
        <authorList>
            <consortium name="DOE Joint Genome Institute"/>
            <person name="Mondo S.J."/>
            <person name="Dannebaum R.O."/>
            <person name="Kuo R.C."/>
            <person name="Labutti K."/>
            <person name="Haridas S."/>
            <person name="Kuo A."/>
            <person name="Salamov A."/>
            <person name="Ahrendt S.R."/>
            <person name="Lipzen A."/>
            <person name="Sullivan W."/>
            <person name="Andreopoulos W.B."/>
            <person name="Clum A."/>
            <person name="Lindquist E."/>
            <person name="Daum C."/>
            <person name="Ramamoorthy G.K."/>
            <person name="Gryganskyi A."/>
            <person name="Culley D."/>
            <person name="Magnuson J.K."/>
            <person name="James T.Y."/>
            <person name="O'Malley M.A."/>
            <person name="Stajich J.E."/>
            <person name="Spatafora J.W."/>
            <person name="Visel A."/>
            <person name="Grigoriev I.V."/>
        </authorList>
    </citation>
    <scope>NUCLEOTIDE SEQUENCE [LARGE SCALE GENOMIC DNA]</scope>
    <source>
        <strain evidence="7 8">CBS 115471</strain>
    </source>
</reference>
<dbReference type="OrthoDB" id="424302at2759"/>
<evidence type="ECO:0000256" key="4">
    <source>
        <dbReference type="PROSITE-ProRule" id="PRU00236"/>
    </source>
</evidence>
<dbReference type="Gene3D" id="3.30.1600.10">
    <property type="entry name" value="SIR2/SIRT2 'Small Domain"/>
    <property type="match status" value="1"/>
</dbReference>
<keyword evidence="2" id="KW-0808">Transferase</keyword>